<proteinExistence type="predicted"/>
<dbReference type="EMBL" id="CP015163">
    <property type="protein sequence ID" value="AXB47080.1"/>
    <property type="molecule type" value="Genomic_DNA"/>
</dbReference>
<keyword evidence="1" id="KW-0732">Signal</keyword>
<dbReference type="AlphaFoldDB" id="A0A344LGA6"/>
<keyword evidence="3" id="KW-1185">Reference proteome</keyword>
<gene>
    <name evidence="2" type="ORF">A4R43_35385</name>
</gene>
<dbReference type="KEGG" id="aab:A4R43_35385"/>
<organism evidence="2 3">
    <name type="scientific">Amycolatopsis albispora</name>
    <dbReference type="NCBI Taxonomy" id="1804986"/>
    <lineage>
        <taxon>Bacteria</taxon>
        <taxon>Bacillati</taxon>
        <taxon>Actinomycetota</taxon>
        <taxon>Actinomycetes</taxon>
        <taxon>Pseudonocardiales</taxon>
        <taxon>Pseudonocardiaceae</taxon>
        <taxon>Amycolatopsis</taxon>
    </lineage>
</organism>
<dbReference type="Proteomes" id="UP000250434">
    <property type="component" value="Chromosome"/>
</dbReference>
<feature type="signal peptide" evidence="1">
    <location>
        <begin position="1"/>
        <end position="20"/>
    </location>
</feature>
<evidence type="ECO:0008006" key="4">
    <source>
        <dbReference type="Google" id="ProtNLM"/>
    </source>
</evidence>
<evidence type="ECO:0000313" key="3">
    <source>
        <dbReference type="Proteomes" id="UP000250434"/>
    </source>
</evidence>
<dbReference type="PROSITE" id="PS51257">
    <property type="entry name" value="PROKAR_LIPOPROTEIN"/>
    <property type="match status" value="1"/>
</dbReference>
<evidence type="ECO:0000313" key="2">
    <source>
        <dbReference type="EMBL" id="AXB47080.1"/>
    </source>
</evidence>
<protein>
    <recommendedName>
        <fullName evidence="4">Lipoprotein</fullName>
    </recommendedName>
</protein>
<reference evidence="2 3" key="1">
    <citation type="submission" date="2016-04" db="EMBL/GenBank/DDBJ databases">
        <title>Complete genome sequence and analysis of deep-sea sediment isolate, Amycolatopsis sp. WP1.</title>
        <authorList>
            <person name="Wang H."/>
            <person name="Chen S."/>
            <person name="Wu Q."/>
        </authorList>
    </citation>
    <scope>NUCLEOTIDE SEQUENCE [LARGE SCALE GENOMIC DNA]</scope>
    <source>
        <strain evidence="2 3">WP1</strain>
    </source>
</reference>
<accession>A0A344LGA6</accession>
<dbReference type="OrthoDB" id="3531020at2"/>
<dbReference type="RefSeq" id="WP_113696140.1">
    <property type="nucleotide sequence ID" value="NZ_CP015163.1"/>
</dbReference>
<sequence>MRTATALVGALLIGTLAACGGGTGAGMDTTITLDEANRRLDAYITEAVAQLPAGAQLKERLRIEEEPCDDVAGEKGKQQASRNYQVTGIDPAEIPAQFETLRAWWQNNGFRILDNNPAGEFLWVENEADGFRMTLKAADGGRLVLISSSPCVWRDGTPD</sequence>
<feature type="chain" id="PRO_5042470259" description="Lipoprotein" evidence="1">
    <location>
        <begin position="21"/>
        <end position="159"/>
    </location>
</feature>
<name>A0A344LGA6_9PSEU</name>
<evidence type="ECO:0000256" key="1">
    <source>
        <dbReference type="SAM" id="SignalP"/>
    </source>
</evidence>